<evidence type="ECO:0000313" key="3">
    <source>
        <dbReference type="Proteomes" id="UP000030765"/>
    </source>
</evidence>
<dbReference type="VEuPathDB" id="VectorBase:ASIC005279"/>
<accession>A0A084VJ59</accession>
<reference evidence="2" key="2">
    <citation type="submission" date="2020-05" db="UniProtKB">
        <authorList>
            <consortium name="EnsemblMetazoa"/>
        </authorList>
    </citation>
    <scope>IDENTIFICATION</scope>
</reference>
<evidence type="ECO:0000313" key="2">
    <source>
        <dbReference type="EnsemblMetazoa" id="ASIC005279-PA"/>
    </source>
</evidence>
<dbReference type="EnsemblMetazoa" id="ASIC005279-RA">
    <property type="protein sequence ID" value="ASIC005279-PA"/>
    <property type="gene ID" value="ASIC005279"/>
</dbReference>
<dbReference type="AlphaFoldDB" id="A0A084VJ59"/>
<sequence>MTLWNAPFFTNRTQITHPWVFSNLARTAEEEPSSLTSDLTAIEIGRAQGVMREIAASDMPRFCRPSRREW</sequence>
<name>A0A084VJ59_ANOSI</name>
<dbReference type="EMBL" id="KE524859">
    <property type="protein sequence ID" value="KFB38003.1"/>
    <property type="molecule type" value="Genomic_DNA"/>
</dbReference>
<evidence type="ECO:0000313" key="1">
    <source>
        <dbReference type="EMBL" id="KFB38003.1"/>
    </source>
</evidence>
<reference evidence="1 3" key="1">
    <citation type="journal article" date="2014" name="BMC Genomics">
        <title>Genome sequence of Anopheles sinensis provides insight into genetics basis of mosquito competence for malaria parasites.</title>
        <authorList>
            <person name="Zhou D."/>
            <person name="Zhang D."/>
            <person name="Ding G."/>
            <person name="Shi L."/>
            <person name="Hou Q."/>
            <person name="Ye Y."/>
            <person name="Xu Y."/>
            <person name="Zhou H."/>
            <person name="Xiong C."/>
            <person name="Li S."/>
            <person name="Yu J."/>
            <person name="Hong S."/>
            <person name="Yu X."/>
            <person name="Zou P."/>
            <person name="Chen C."/>
            <person name="Chang X."/>
            <person name="Wang W."/>
            <person name="Lv Y."/>
            <person name="Sun Y."/>
            <person name="Ma L."/>
            <person name="Shen B."/>
            <person name="Zhu C."/>
        </authorList>
    </citation>
    <scope>NUCLEOTIDE SEQUENCE [LARGE SCALE GENOMIC DNA]</scope>
</reference>
<keyword evidence="3" id="KW-1185">Reference proteome</keyword>
<dbReference type="EMBL" id="ATLV01013458">
    <property type="status" value="NOT_ANNOTATED_CDS"/>
    <property type="molecule type" value="Genomic_DNA"/>
</dbReference>
<organism evidence="1">
    <name type="scientific">Anopheles sinensis</name>
    <name type="common">Mosquito</name>
    <dbReference type="NCBI Taxonomy" id="74873"/>
    <lineage>
        <taxon>Eukaryota</taxon>
        <taxon>Metazoa</taxon>
        <taxon>Ecdysozoa</taxon>
        <taxon>Arthropoda</taxon>
        <taxon>Hexapoda</taxon>
        <taxon>Insecta</taxon>
        <taxon>Pterygota</taxon>
        <taxon>Neoptera</taxon>
        <taxon>Endopterygota</taxon>
        <taxon>Diptera</taxon>
        <taxon>Nematocera</taxon>
        <taxon>Culicoidea</taxon>
        <taxon>Culicidae</taxon>
        <taxon>Anophelinae</taxon>
        <taxon>Anopheles</taxon>
    </lineage>
</organism>
<gene>
    <name evidence="1" type="ORF">ZHAS_00005279</name>
</gene>
<proteinExistence type="predicted"/>
<dbReference type="Proteomes" id="UP000030765">
    <property type="component" value="Unassembled WGS sequence"/>
</dbReference>
<protein>
    <submittedName>
        <fullName evidence="1 2">Uncharacterized protein</fullName>
    </submittedName>
</protein>